<dbReference type="AlphaFoldDB" id="A0A090KVQ2"/>
<reference evidence="3" key="1">
    <citation type="submission" date="2014-09" db="EMBL/GenBank/DDBJ databases">
        <authorList>
            <person name="Martin A.A."/>
        </authorList>
    </citation>
    <scope>NUCLEOTIDE SEQUENCE</scope>
    <source>
        <strain evidence="3">ED321</strain>
    </source>
</reference>
<dbReference type="WormBase" id="SRAE_X000107250">
    <property type="protein sequence ID" value="SRP07865"/>
    <property type="gene ID" value="WBGene00266636"/>
</dbReference>
<dbReference type="EMBL" id="LN609396">
    <property type="protein sequence ID" value="CEF59322.1"/>
    <property type="molecule type" value="Genomic_DNA"/>
</dbReference>
<feature type="domain" description="Cystatin" evidence="1">
    <location>
        <begin position="71"/>
        <end position="144"/>
    </location>
</feature>
<accession>A0A090KVQ2</accession>
<proteinExistence type="predicted"/>
<dbReference type="GeneID" id="36384130"/>
<evidence type="ECO:0000313" key="4">
    <source>
        <dbReference type="WBParaSite" id="SRAE_X000107250.1"/>
    </source>
</evidence>
<dbReference type="RefSeq" id="XP_024498533.1">
    <property type="nucleotide sequence ID" value="XM_024652029.1"/>
</dbReference>
<evidence type="ECO:0000259" key="1">
    <source>
        <dbReference type="Pfam" id="PF00031"/>
    </source>
</evidence>
<sequence length="164" mass="19167">MKYFFLIKIGVTHSYLSTDTKLPNLSMIKDTYGFVTAFATIPIPTDPVKIELPTWGDITEYYSSMIQIGRYIELNVKSKEAKDAAKEALKLYNKNKDINLGNKVNLLKIIKIERQILCGKNYKFILFVKLRKCKNSKKQICKKKLELTFYKPLYYTKILYSKLE</sequence>
<dbReference type="WBParaSite" id="SRAE_X000107250.1">
    <property type="protein sequence ID" value="SRAE_X000107250.1"/>
    <property type="gene ID" value="WBGene00266636"/>
</dbReference>
<dbReference type="CTD" id="36384130"/>
<dbReference type="Proteomes" id="UP000035682">
    <property type="component" value="Unplaced"/>
</dbReference>
<gene>
    <name evidence="2 4 5" type="ORF">SRAE_X000107250</name>
</gene>
<name>A0A090KVQ2_STRRB</name>
<dbReference type="Pfam" id="PF00031">
    <property type="entry name" value="Cystatin"/>
    <property type="match status" value="1"/>
</dbReference>
<dbReference type="Gene3D" id="3.10.450.10">
    <property type="match status" value="1"/>
</dbReference>
<evidence type="ECO:0000313" key="3">
    <source>
        <dbReference type="Proteomes" id="UP000035682"/>
    </source>
</evidence>
<dbReference type="InterPro" id="IPR046350">
    <property type="entry name" value="Cystatin_sf"/>
</dbReference>
<reference evidence="2" key="2">
    <citation type="submission" date="2014-09" db="EMBL/GenBank/DDBJ databases">
        <authorList>
            <person name="Aslett A.Martin."/>
        </authorList>
    </citation>
    <scope>NUCLEOTIDE SEQUENCE</scope>
    <source>
        <strain evidence="2">ED321 Heterogonic</strain>
    </source>
</reference>
<evidence type="ECO:0000313" key="2">
    <source>
        <dbReference type="EMBL" id="CEF59322.1"/>
    </source>
</evidence>
<keyword evidence="3" id="KW-1185">Reference proteome</keyword>
<dbReference type="SUPFAM" id="SSF54403">
    <property type="entry name" value="Cystatin/monellin"/>
    <property type="match status" value="1"/>
</dbReference>
<evidence type="ECO:0000313" key="5">
    <source>
        <dbReference type="WormBase" id="SRAE_X000107250"/>
    </source>
</evidence>
<dbReference type="GO" id="GO:0004869">
    <property type="term" value="F:cysteine-type endopeptidase inhibitor activity"/>
    <property type="evidence" value="ECO:0007669"/>
    <property type="project" value="InterPro"/>
</dbReference>
<reference evidence="4" key="3">
    <citation type="submission" date="2020-12" db="UniProtKB">
        <authorList>
            <consortium name="WormBaseParasite"/>
        </authorList>
    </citation>
    <scope>IDENTIFICATION</scope>
</reference>
<protein>
    <submittedName>
        <fullName evidence="2 4">Proteinase inhibitor I25, cystatin domain-containing protein</fullName>
    </submittedName>
</protein>
<organism evidence="2">
    <name type="scientific">Strongyloides ratti</name>
    <name type="common">Parasitic roundworm</name>
    <dbReference type="NCBI Taxonomy" id="34506"/>
    <lineage>
        <taxon>Eukaryota</taxon>
        <taxon>Metazoa</taxon>
        <taxon>Ecdysozoa</taxon>
        <taxon>Nematoda</taxon>
        <taxon>Chromadorea</taxon>
        <taxon>Rhabditida</taxon>
        <taxon>Tylenchina</taxon>
        <taxon>Panagrolaimomorpha</taxon>
        <taxon>Strongyloidoidea</taxon>
        <taxon>Strongyloididae</taxon>
        <taxon>Strongyloides</taxon>
    </lineage>
</organism>
<dbReference type="InterPro" id="IPR000010">
    <property type="entry name" value="Cystatin_dom"/>
</dbReference>